<sequence>MPSVVSQTILRRSGIQIHPVPTEARTSDFGFATPFPILHGYQKFNRGNTVSRLTCTVTYATK</sequence>
<dbReference type="AlphaFoldDB" id="A0A1S7UAN1"/>
<keyword evidence="2" id="KW-1185">Reference proteome</keyword>
<dbReference type="EMBL" id="FCNP01000050">
    <property type="protein sequence ID" value="CVI63865.1"/>
    <property type="molecule type" value="Genomic_DNA"/>
</dbReference>
<organism evidence="1 2">
    <name type="scientific">Agrobacterium deltaense NCPPB 1641</name>
    <dbReference type="NCBI Taxonomy" id="1183425"/>
    <lineage>
        <taxon>Bacteria</taxon>
        <taxon>Pseudomonadati</taxon>
        <taxon>Pseudomonadota</taxon>
        <taxon>Alphaproteobacteria</taxon>
        <taxon>Hyphomicrobiales</taxon>
        <taxon>Rhizobiaceae</taxon>
        <taxon>Rhizobium/Agrobacterium group</taxon>
        <taxon>Agrobacterium</taxon>
    </lineage>
</organism>
<gene>
    <name evidence="1" type="ORF">AGR7A_pAt30010</name>
</gene>
<evidence type="ECO:0000313" key="2">
    <source>
        <dbReference type="Proteomes" id="UP000192140"/>
    </source>
</evidence>
<name>A0A1S7UAN1_9HYPH</name>
<proteinExistence type="predicted"/>
<evidence type="ECO:0000313" key="1">
    <source>
        <dbReference type="EMBL" id="CVI63865.1"/>
    </source>
</evidence>
<comment type="caution">
    <text evidence="1">The sequence shown here is derived from an EMBL/GenBank/DDBJ whole genome shotgun (WGS) entry which is preliminary data.</text>
</comment>
<protein>
    <submittedName>
        <fullName evidence="1">Uncharacterized protein</fullName>
    </submittedName>
</protein>
<reference evidence="1" key="1">
    <citation type="submission" date="2016-01" db="EMBL/GenBank/DDBJ databases">
        <authorList>
            <person name="Regsiter A."/>
            <person name="william w."/>
        </authorList>
    </citation>
    <scope>NUCLEOTIDE SEQUENCE</scope>
    <source>
        <strain evidence="1">NCPPB 1641</strain>
    </source>
</reference>
<accession>A0A1S7UAN1</accession>
<dbReference type="Proteomes" id="UP000192140">
    <property type="component" value="Unassembled WGS sequence"/>
</dbReference>